<organism evidence="1 2">
    <name type="scientific">Funneliformis caledonium</name>
    <dbReference type="NCBI Taxonomy" id="1117310"/>
    <lineage>
        <taxon>Eukaryota</taxon>
        <taxon>Fungi</taxon>
        <taxon>Fungi incertae sedis</taxon>
        <taxon>Mucoromycota</taxon>
        <taxon>Glomeromycotina</taxon>
        <taxon>Glomeromycetes</taxon>
        <taxon>Glomerales</taxon>
        <taxon>Glomeraceae</taxon>
        <taxon>Funneliformis</taxon>
    </lineage>
</organism>
<feature type="non-terminal residue" evidence="1">
    <location>
        <position position="1"/>
    </location>
</feature>
<comment type="caution">
    <text evidence="1">The sequence shown here is derived from an EMBL/GenBank/DDBJ whole genome shotgun (WGS) entry which is preliminary data.</text>
</comment>
<sequence>EVSVLPTLPTLQASFEYDTPVAGQDNKVHVSGKFSEDVTENTFVAVTFYDVSSAINTISYTSTFDCTGSACKIKAGDPFTQTVDVQIPGNKDTYLMMVEVSNSNTDILGCTFTLLTL</sequence>
<dbReference type="SUPFAM" id="SSF81296">
    <property type="entry name" value="E set domains"/>
    <property type="match status" value="1"/>
</dbReference>
<gene>
    <name evidence="1" type="ORF">FCALED_LOCUS15910</name>
</gene>
<evidence type="ECO:0000313" key="2">
    <source>
        <dbReference type="Proteomes" id="UP000789570"/>
    </source>
</evidence>
<dbReference type="InterPro" id="IPR014756">
    <property type="entry name" value="Ig_E-set"/>
</dbReference>
<reference evidence="1" key="1">
    <citation type="submission" date="2021-06" db="EMBL/GenBank/DDBJ databases">
        <authorList>
            <person name="Kallberg Y."/>
            <person name="Tangrot J."/>
            <person name="Rosling A."/>
        </authorList>
    </citation>
    <scope>NUCLEOTIDE SEQUENCE</scope>
    <source>
        <strain evidence="1">UK204</strain>
    </source>
</reference>
<name>A0A9N9IPM0_9GLOM</name>
<keyword evidence="2" id="KW-1185">Reference proteome</keyword>
<proteinExistence type="predicted"/>
<dbReference type="AlphaFoldDB" id="A0A9N9IPM0"/>
<protein>
    <submittedName>
        <fullName evidence="1">4111_t:CDS:1</fullName>
    </submittedName>
</protein>
<evidence type="ECO:0000313" key="1">
    <source>
        <dbReference type="EMBL" id="CAG8745214.1"/>
    </source>
</evidence>
<dbReference type="Proteomes" id="UP000789570">
    <property type="component" value="Unassembled WGS sequence"/>
</dbReference>
<accession>A0A9N9IPM0</accession>
<dbReference type="EMBL" id="CAJVPQ010016279">
    <property type="protein sequence ID" value="CAG8745214.1"/>
    <property type="molecule type" value="Genomic_DNA"/>
</dbReference>
<dbReference type="OrthoDB" id="2307830at2759"/>